<dbReference type="InterPro" id="IPR020843">
    <property type="entry name" value="ER"/>
</dbReference>
<dbReference type="PROSITE" id="PS00059">
    <property type="entry name" value="ADH_ZINC"/>
    <property type="match status" value="1"/>
</dbReference>
<dbReference type="GO" id="GO:0008270">
    <property type="term" value="F:zinc ion binding"/>
    <property type="evidence" value="ECO:0007669"/>
    <property type="project" value="InterPro"/>
</dbReference>
<dbReference type="InterPro" id="IPR013154">
    <property type="entry name" value="ADH-like_N"/>
</dbReference>
<evidence type="ECO:0000256" key="8">
    <source>
        <dbReference type="ARBA" id="ARBA00023027"/>
    </source>
</evidence>
<dbReference type="CDD" id="cd08297">
    <property type="entry name" value="CAD3"/>
    <property type="match status" value="1"/>
</dbReference>
<evidence type="ECO:0000313" key="13">
    <source>
        <dbReference type="EMBL" id="MBK4349048.1"/>
    </source>
</evidence>
<keyword evidence="5 11" id="KW-0479">Metal-binding</keyword>
<keyword evidence="7 13" id="KW-0560">Oxidoreductase</keyword>
<dbReference type="Gene3D" id="3.90.180.10">
    <property type="entry name" value="Medium-chain alcohol dehydrogenases, catalytic domain"/>
    <property type="match status" value="1"/>
</dbReference>
<keyword evidence="8" id="KW-0520">NAD</keyword>
<dbReference type="SMART" id="SM00829">
    <property type="entry name" value="PKS_ER"/>
    <property type="match status" value="1"/>
</dbReference>
<dbReference type="Proteomes" id="UP000636458">
    <property type="component" value="Unassembled WGS sequence"/>
</dbReference>
<comment type="similarity">
    <text evidence="2 11">Belongs to the zinc-containing alcohol dehydrogenase family.</text>
</comment>
<evidence type="ECO:0000256" key="2">
    <source>
        <dbReference type="ARBA" id="ARBA00008072"/>
    </source>
</evidence>
<dbReference type="FunFam" id="3.90.180.10:FF:000002">
    <property type="entry name" value="Alcohol dehydrogenase AdhP"/>
    <property type="match status" value="1"/>
</dbReference>
<dbReference type="InterPro" id="IPR036291">
    <property type="entry name" value="NAD(P)-bd_dom_sf"/>
</dbReference>
<comment type="catalytic activity">
    <reaction evidence="10">
        <text>a primary alcohol + NAD(+) = an aldehyde + NADH + H(+)</text>
        <dbReference type="Rhea" id="RHEA:10736"/>
        <dbReference type="ChEBI" id="CHEBI:15378"/>
        <dbReference type="ChEBI" id="CHEBI:15734"/>
        <dbReference type="ChEBI" id="CHEBI:17478"/>
        <dbReference type="ChEBI" id="CHEBI:57540"/>
        <dbReference type="ChEBI" id="CHEBI:57945"/>
        <dbReference type="EC" id="1.1.1.1"/>
    </reaction>
</comment>
<evidence type="ECO:0000256" key="3">
    <source>
        <dbReference type="ARBA" id="ARBA00013190"/>
    </source>
</evidence>
<dbReference type="GO" id="GO:0004022">
    <property type="term" value="F:alcohol dehydrogenase (NAD+) activity"/>
    <property type="evidence" value="ECO:0007669"/>
    <property type="project" value="UniProtKB-EC"/>
</dbReference>
<comment type="cofactor">
    <cofactor evidence="1 11">
        <name>Zn(2+)</name>
        <dbReference type="ChEBI" id="CHEBI:29105"/>
    </cofactor>
</comment>
<dbReference type="Gene3D" id="3.40.50.720">
    <property type="entry name" value="NAD(P)-binding Rossmann-like Domain"/>
    <property type="match status" value="1"/>
</dbReference>
<dbReference type="InterPro" id="IPR011032">
    <property type="entry name" value="GroES-like_sf"/>
</dbReference>
<sequence>MKAAVVTSFTAPLEIQERDIPEPGADQVLIRMEACGLCHTDIHASQGDWPVKPKLPLVPGHEGVGIIEKLGSAVTDRTVGERVAIAWLGYACGECRYCIDGRETLCEKQQDSGYSIDGAFAEYAVASAKYVVPVPDGISSMDAAPLTCAGLTTYKALKVAHIRPTELVGVFGIGGLGHLGVQYAQIMGGTVVAIDIEKPKLDLAKELGATHAINAATSDPMVEIQKLGGLDVALVLAPSAKVFEQAFGSLRRGGRLVCVAMPAVGAMEIPIFETVIKGISIIGSIVGTRQDLAEVFALHAAGRTRVVEQARALDDVNASMAEVLSGAIPARLVFDFVHAPIAVA</sequence>
<dbReference type="AlphaFoldDB" id="A0A934SP06"/>
<evidence type="ECO:0000256" key="1">
    <source>
        <dbReference type="ARBA" id="ARBA00001947"/>
    </source>
</evidence>
<keyword evidence="14" id="KW-1185">Reference proteome</keyword>
<dbReference type="RefSeq" id="WP_200557241.1">
    <property type="nucleotide sequence ID" value="NZ_JAEPES010000006.1"/>
</dbReference>
<evidence type="ECO:0000259" key="12">
    <source>
        <dbReference type="SMART" id="SM00829"/>
    </source>
</evidence>
<feature type="domain" description="Enoyl reductase (ER)" evidence="12">
    <location>
        <begin position="8"/>
        <end position="334"/>
    </location>
</feature>
<dbReference type="InterPro" id="IPR013149">
    <property type="entry name" value="ADH-like_C"/>
</dbReference>
<comment type="catalytic activity">
    <reaction evidence="9">
        <text>a secondary alcohol + NAD(+) = a ketone + NADH + H(+)</text>
        <dbReference type="Rhea" id="RHEA:10740"/>
        <dbReference type="ChEBI" id="CHEBI:15378"/>
        <dbReference type="ChEBI" id="CHEBI:17087"/>
        <dbReference type="ChEBI" id="CHEBI:35681"/>
        <dbReference type="ChEBI" id="CHEBI:57540"/>
        <dbReference type="ChEBI" id="CHEBI:57945"/>
        <dbReference type="EC" id="1.1.1.1"/>
    </reaction>
</comment>
<evidence type="ECO:0000256" key="10">
    <source>
        <dbReference type="ARBA" id="ARBA00049243"/>
    </source>
</evidence>
<evidence type="ECO:0000256" key="7">
    <source>
        <dbReference type="ARBA" id="ARBA00023002"/>
    </source>
</evidence>
<keyword evidence="6 11" id="KW-0862">Zinc</keyword>
<name>A0A934SP06_9MICO</name>
<accession>A0A934SP06</accession>
<evidence type="ECO:0000256" key="11">
    <source>
        <dbReference type="RuleBase" id="RU361277"/>
    </source>
</evidence>
<evidence type="ECO:0000256" key="6">
    <source>
        <dbReference type="ARBA" id="ARBA00022833"/>
    </source>
</evidence>
<evidence type="ECO:0000256" key="9">
    <source>
        <dbReference type="ARBA" id="ARBA00049164"/>
    </source>
</evidence>
<dbReference type="EC" id="1.1.1.1" evidence="3"/>
<dbReference type="InterPro" id="IPR002328">
    <property type="entry name" value="ADH_Zn_CS"/>
</dbReference>
<organism evidence="13 14">
    <name type="scientific">Lacisediminihabitans changchengi</name>
    <dbReference type="NCBI Taxonomy" id="2787634"/>
    <lineage>
        <taxon>Bacteria</taxon>
        <taxon>Bacillati</taxon>
        <taxon>Actinomycetota</taxon>
        <taxon>Actinomycetes</taxon>
        <taxon>Micrococcales</taxon>
        <taxon>Microbacteriaceae</taxon>
        <taxon>Lacisediminihabitans</taxon>
    </lineage>
</organism>
<protein>
    <recommendedName>
        <fullName evidence="4">Alcohol dehydrogenase</fullName>
        <ecNumber evidence="3">1.1.1.1</ecNumber>
    </recommendedName>
</protein>
<dbReference type="FunFam" id="3.40.50.720:FF:000039">
    <property type="entry name" value="Alcohol dehydrogenase AdhP"/>
    <property type="match status" value="1"/>
</dbReference>
<dbReference type="NCBIfam" id="NF006940">
    <property type="entry name" value="PRK09422.1"/>
    <property type="match status" value="1"/>
</dbReference>
<evidence type="ECO:0000313" key="14">
    <source>
        <dbReference type="Proteomes" id="UP000636458"/>
    </source>
</evidence>
<dbReference type="EMBL" id="JAEPES010000006">
    <property type="protein sequence ID" value="MBK4349048.1"/>
    <property type="molecule type" value="Genomic_DNA"/>
</dbReference>
<dbReference type="Pfam" id="PF08240">
    <property type="entry name" value="ADH_N"/>
    <property type="match status" value="1"/>
</dbReference>
<dbReference type="Pfam" id="PF00107">
    <property type="entry name" value="ADH_zinc_N"/>
    <property type="match status" value="1"/>
</dbReference>
<comment type="caution">
    <text evidence="13">The sequence shown here is derived from an EMBL/GenBank/DDBJ whole genome shotgun (WGS) entry which is preliminary data.</text>
</comment>
<proteinExistence type="inferred from homology"/>
<dbReference type="SUPFAM" id="SSF50129">
    <property type="entry name" value="GroES-like"/>
    <property type="match status" value="1"/>
</dbReference>
<evidence type="ECO:0000256" key="5">
    <source>
        <dbReference type="ARBA" id="ARBA00022723"/>
    </source>
</evidence>
<dbReference type="SUPFAM" id="SSF51735">
    <property type="entry name" value="NAD(P)-binding Rossmann-fold domains"/>
    <property type="match status" value="1"/>
</dbReference>
<reference evidence="13" key="1">
    <citation type="submission" date="2021-01" db="EMBL/GenBank/DDBJ databases">
        <title>Lacisediminihabitans sp. nov. strain G11-30, isolated from Antarctic Soil.</title>
        <authorList>
            <person name="Li J."/>
        </authorList>
    </citation>
    <scope>NUCLEOTIDE SEQUENCE</scope>
    <source>
        <strain evidence="13">G11-30</strain>
    </source>
</reference>
<evidence type="ECO:0000256" key="4">
    <source>
        <dbReference type="ARBA" id="ARBA00016352"/>
    </source>
</evidence>
<dbReference type="PANTHER" id="PTHR42940:SF8">
    <property type="entry name" value="VACUOLAR PROTEIN SORTING-ASSOCIATED PROTEIN 11"/>
    <property type="match status" value="1"/>
</dbReference>
<gene>
    <name evidence="13" type="primary">adhP</name>
    <name evidence="13" type="ORF">IV501_15570</name>
</gene>
<dbReference type="PANTHER" id="PTHR42940">
    <property type="entry name" value="ALCOHOL DEHYDROGENASE 1-RELATED"/>
    <property type="match status" value="1"/>
</dbReference>